<dbReference type="Proteomes" id="UP000001968">
    <property type="component" value="Chromosome"/>
</dbReference>
<dbReference type="AlphaFoldDB" id="Q0AYQ0"/>
<dbReference type="PIRSF" id="PIRSF018571">
    <property type="entry name" value="SpoIIGA"/>
    <property type="match status" value="1"/>
</dbReference>
<comment type="function">
    <text evidence="1">Probable aspartic protease that is responsible for the proteolytic cleavage of the RNA polymerase sigma E factor (SigE/spoIIGB) to yield the active peptide in the mother cell during sporulation. Responds to a signal from the forespore that is triggered by the extracellular signal protein SpoIIR.</text>
</comment>
<dbReference type="GO" id="GO:0006508">
    <property type="term" value="P:proteolysis"/>
    <property type="evidence" value="ECO:0007669"/>
    <property type="project" value="UniProtKB-KW"/>
</dbReference>
<evidence type="ECO:0000256" key="3">
    <source>
        <dbReference type="SAM" id="Phobius"/>
    </source>
</evidence>
<sequence length="293" mass="33286">MAIPEVYADLSFAINFIMDFCILWATARLTGSQVVYKRIVFASFLGGIYALAYLIPGMEYWFSLFFKILFSCLMIIIALYPQNWAEFRKAFLYFYAINFIVAGASMAISYLLIDKQSGANLWYLWLPGGILTALAIGIFGQKYLLRQVLPALLRFDVELRFNNYHCQGKGFLDTGNNLRDPITNRPVIVAEYQFLKSCLPEDLREVLEIKQDENTMLDALGGCSWANRLRLIPFSSIGKKNGILLGVRADEIVVNNGSKDVFHQNMVVGIYREKLSSQGEYQFLIPAEIIENA</sequence>
<evidence type="ECO:0000256" key="1">
    <source>
        <dbReference type="PIRNR" id="PIRNR018571"/>
    </source>
</evidence>
<feature type="transmembrane region" description="Helical" evidence="3">
    <location>
        <begin position="61"/>
        <end position="80"/>
    </location>
</feature>
<reference evidence="5" key="1">
    <citation type="journal article" date="2010" name="Environ. Microbiol.">
        <title>The genome of Syntrophomonas wolfei: new insights into syntrophic metabolism and biohydrogen production.</title>
        <authorList>
            <person name="Sieber J.R."/>
            <person name="Sims D.R."/>
            <person name="Han C."/>
            <person name="Kim E."/>
            <person name="Lykidis A."/>
            <person name="Lapidus A.L."/>
            <person name="McDonnald E."/>
            <person name="Rohlin L."/>
            <person name="Culley D.E."/>
            <person name="Gunsalus R."/>
            <person name="McInerney M.J."/>
        </authorList>
    </citation>
    <scope>NUCLEOTIDE SEQUENCE [LARGE SCALE GENOMIC DNA]</scope>
    <source>
        <strain evidence="5">DSM 2245B / Goettingen</strain>
    </source>
</reference>
<comment type="similarity">
    <text evidence="1">Belongs to the peptidase U4 family.</text>
</comment>
<feature type="active site" evidence="2">
    <location>
        <position position="173"/>
    </location>
</feature>
<evidence type="ECO:0000313" key="5">
    <source>
        <dbReference type="Proteomes" id="UP000001968"/>
    </source>
</evidence>
<dbReference type="GO" id="GO:0005886">
    <property type="term" value="C:plasma membrane"/>
    <property type="evidence" value="ECO:0007669"/>
    <property type="project" value="UniProtKB-SubCell"/>
</dbReference>
<dbReference type="InterPro" id="IPR005081">
    <property type="entry name" value="SpoIIGA"/>
</dbReference>
<dbReference type="GO" id="GO:0004190">
    <property type="term" value="F:aspartic-type endopeptidase activity"/>
    <property type="evidence" value="ECO:0007669"/>
    <property type="project" value="UniProtKB-KW"/>
</dbReference>
<dbReference type="OrthoDB" id="2690199at2"/>
<feature type="transmembrane region" description="Helical" evidence="3">
    <location>
        <begin position="125"/>
        <end position="145"/>
    </location>
</feature>
<dbReference type="EMBL" id="CP000448">
    <property type="protein sequence ID" value="ABI68154.1"/>
    <property type="molecule type" value="Genomic_DNA"/>
</dbReference>
<dbReference type="HOGENOM" id="CLU_059158_0_0_9"/>
<organism evidence="4 5">
    <name type="scientific">Syntrophomonas wolfei subsp. wolfei (strain DSM 2245B / Goettingen)</name>
    <dbReference type="NCBI Taxonomy" id="335541"/>
    <lineage>
        <taxon>Bacteria</taxon>
        <taxon>Bacillati</taxon>
        <taxon>Bacillota</taxon>
        <taxon>Clostridia</taxon>
        <taxon>Eubacteriales</taxon>
        <taxon>Syntrophomonadaceae</taxon>
        <taxon>Syntrophomonas</taxon>
    </lineage>
</organism>
<keyword evidence="1" id="KW-0378">Hydrolase</keyword>
<keyword evidence="1" id="KW-1003">Cell membrane</keyword>
<gene>
    <name evidence="4" type="ordered locus">Swol_0834</name>
</gene>
<keyword evidence="1" id="KW-0749">Sporulation</keyword>
<evidence type="ECO:0000256" key="2">
    <source>
        <dbReference type="PIRSR" id="PIRSR018571-1"/>
    </source>
</evidence>
<dbReference type="Pfam" id="PF03419">
    <property type="entry name" value="Peptidase_U4"/>
    <property type="match status" value="1"/>
</dbReference>
<dbReference type="RefSeq" id="WP_011640259.1">
    <property type="nucleotide sequence ID" value="NC_008346.1"/>
</dbReference>
<accession>Q0AYQ0</accession>
<dbReference type="GO" id="GO:0030435">
    <property type="term" value="P:sporulation resulting in formation of a cellular spore"/>
    <property type="evidence" value="ECO:0007669"/>
    <property type="project" value="UniProtKB-KW"/>
</dbReference>
<keyword evidence="3" id="KW-0812">Transmembrane</keyword>
<feature type="transmembrane region" description="Helical" evidence="3">
    <location>
        <begin position="92"/>
        <end position="113"/>
    </location>
</feature>
<keyword evidence="1" id="KW-0064">Aspartyl protease</keyword>
<dbReference type="eggNOG" id="ENOG50301AF">
    <property type="taxonomic scope" value="Bacteria"/>
</dbReference>
<dbReference type="NCBIfam" id="TIGR02854">
    <property type="entry name" value="spore_II_GA"/>
    <property type="match status" value="1"/>
</dbReference>
<dbReference type="GO" id="GO:0030436">
    <property type="term" value="P:asexual sporulation"/>
    <property type="evidence" value="ECO:0007669"/>
    <property type="project" value="InterPro"/>
</dbReference>
<keyword evidence="1 3" id="KW-0472">Membrane</keyword>
<keyword evidence="1" id="KW-0645">Protease</keyword>
<name>Q0AYQ0_SYNWW</name>
<dbReference type="EC" id="3.4.23.-" evidence="1"/>
<keyword evidence="3" id="KW-1133">Transmembrane helix</keyword>
<feature type="transmembrane region" description="Helical" evidence="3">
    <location>
        <begin position="39"/>
        <end position="55"/>
    </location>
</feature>
<feature type="transmembrane region" description="Helical" evidence="3">
    <location>
        <begin position="6"/>
        <end position="27"/>
    </location>
</feature>
<keyword evidence="5" id="KW-1185">Reference proteome</keyword>
<comment type="subcellular location">
    <subcellularLocation>
        <location evidence="1">Cell membrane</location>
    </subcellularLocation>
</comment>
<evidence type="ECO:0000313" key="4">
    <source>
        <dbReference type="EMBL" id="ABI68154.1"/>
    </source>
</evidence>
<dbReference type="STRING" id="335541.Swol_0834"/>
<protein>
    <recommendedName>
        <fullName evidence="1">Sporulation sigma-E factor-processing peptidase</fullName>
        <ecNumber evidence="1">3.4.23.-</ecNumber>
    </recommendedName>
    <alternativeName>
        <fullName evidence="1">Membrane-associated aspartic protease</fullName>
    </alternativeName>
    <alternativeName>
        <fullName evidence="1">Stage II sporulation protein GA</fullName>
    </alternativeName>
</protein>
<proteinExistence type="inferred from homology"/>
<dbReference type="KEGG" id="swo:Swol_0834"/>